<evidence type="ECO:0000256" key="4">
    <source>
        <dbReference type="ARBA" id="ARBA00023136"/>
    </source>
</evidence>
<dbReference type="PANTHER" id="PTHR10037:SF297">
    <property type="entry name" value="CALCIUM VOLTAGE-GATED CHANNEL SUBUNIT ALPHA1 A"/>
    <property type="match status" value="1"/>
</dbReference>
<dbReference type="GO" id="GO:0086010">
    <property type="term" value="P:membrane depolarization during action potential"/>
    <property type="evidence" value="ECO:0007669"/>
    <property type="project" value="TreeGrafter"/>
</dbReference>
<keyword evidence="2" id="KW-0812">Transmembrane</keyword>
<dbReference type="GO" id="GO:0070509">
    <property type="term" value="P:calcium ion import"/>
    <property type="evidence" value="ECO:0007669"/>
    <property type="project" value="TreeGrafter"/>
</dbReference>
<dbReference type="Proteomes" id="UP000299084">
    <property type="component" value="Unassembled WGS sequence"/>
</dbReference>
<comment type="caution">
    <text evidence="6">The sequence shown here is derived from an EMBL/GenBank/DDBJ whole genome shotgun (WGS) entry which is preliminary data.</text>
</comment>
<feature type="domain" description="Ion transport" evidence="5">
    <location>
        <begin position="19"/>
        <end position="62"/>
    </location>
</feature>
<dbReference type="GO" id="GO:0001518">
    <property type="term" value="C:voltage-gated sodium channel complex"/>
    <property type="evidence" value="ECO:0007669"/>
    <property type="project" value="TreeGrafter"/>
</dbReference>
<dbReference type="GO" id="GO:0043005">
    <property type="term" value="C:neuron projection"/>
    <property type="evidence" value="ECO:0007669"/>
    <property type="project" value="TreeGrafter"/>
</dbReference>
<gene>
    <name evidence="6" type="ORF">Cadr_000025469</name>
</gene>
<dbReference type="GO" id="GO:0005248">
    <property type="term" value="F:voltage-gated sodium channel activity"/>
    <property type="evidence" value="ECO:0007669"/>
    <property type="project" value="TreeGrafter"/>
</dbReference>
<dbReference type="EMBL" id="JWIN03000022">
    <property type="protein sequence ID" value="KAB1260069.1"/>
    <property type="molecule type" value="Genomic_DNA"/>
</dbReference>
<sequence length="90" mass="10023">MTFRVKEPARICPNGTKCQTYWEGPNNGITQFDNILFAVLTVFQCITMEGWTDLLYNVSDVGSWRASTSQLLRLQEAAKGQLNIAPGEPA</sequence>
<evidence type="ECO:0000259" key="5">
    <source>
        <dbReference type="Pfam" id="PF00520"/>
    </source>
</evidence>
<dbReference type="Pfam" id="PF00520">
    <property type="entry name" value="Ion_trans"/>
    <property type="match status" value="1"/>
</dbReference>
<keyword evidence="7" id="KW-1185">Reference proteome</keyword>
<keyword evidence="3" id="KW-1133">Transmembrane helix</keyword>
<dbReference type="AlphaFoldDB" id="A0A5N4CMC3"/>
<evidence type="ECO:0000256" key="2">
    <source>
        <dbReference type="ARBA" id="ARBA00022692"/>
    </source>
</evidence>
<comment type="subcellular location">
    <subcellularLocation>
        <location evidence="1">Membrane</location>
        <topology evidence="1">Multi-pass membrane protein</topology>
    </subcellularLocation>
</comment>
<accession>A0A5N4CMC3</accession>
<keyword evidence="4" id="KW-0472">Membrane</keyword>
<evidence type="ECO:0000256" key="1">
    <source>
        <dbReference type="ARBA" id="ARBA00004141"/>
    </source>
</evidence>
<evidence type="ECO:0000313" key="6">
    <source>
        <dbReference type="EMBL" id="KAB1260069.1"/>
    </source>
</evidence>
<dbReference type="PANTHER" id="PTHR10037">
    <property type="entry name" value="VOLTAGE-GATED CATION CHANNEL CALCIUM AND SODIUM"/>
    <property type="match status" value="1"/>
</dbReference>
<reference evidence="6 7" key="1">
    <citation type="journal article" date="2019" name="Mol. Ecol. Resour.">
        <title>Improving Illumina assemblies with Hi-C and long reads: an example with the North African dromedary.</title>
        <authorList>
            <person name="Elbers J.P."/>
            <person name="Rogers M.F."/>
            <person name="Perelman P.L."/>
            <person name="Proskuryakova A.A."/>
            <person name="Serdyukova N.A."/>
            <person name="Johnson W.E."/>
            <person name="Horin P."/>
            <person name="Corander J."/>
            <person name="Murphy D."/>
            <person name="Burger P.A."/>
        </authorList>
    </citation>
    <scope>NUCLEOTIDE SEQUENCE [LARGE SCALE GENOMIC DNA]</scope>
    <source>
        <strain evidence="6">Drom800</strain>
        <tissue evidence="6">Blood</tissue>
    </source>
</reference>
<organism evidence="6 7">
    <name type="scientific">Camelus dromedarius</name>
    <name type="common">Dromedary</name>
    <name type="synonym">Arabian camel</name>
    <dbReference type="NCBI Taxonomy" id="9838"/>
    <lineage>
        <taxon>Eukaryota</taxon>
        <taxon>Metazoa</taxon>
        <taxon>Chordata</taxon>
        <taxon>Craniata</taxon>
        <taxon>Vertebrata</taxon>
        <taxon>Euteleostomi</taxon>
        <taxon>Mammalia</taxon>
        <taxon>Eutheria</taxon>
        <taxon>Laurasiatheria</taxon>
        <taxon>Artiodactyla</taxon>
        <taxon>Tylopoda</taxon>
        <taxon>Camelidae</taxon>
        <taxon>Camelus</taxon>
    </lineage>
</organism>
<proteinExistence type="predicted"/>
<dbReference type="InterPro" id="IPR005821">
    <property type="entry name" value="Ion_trans_dom"/>
</dbReference>
<dbReference type="Gene3D" id="1.10.287.70">
    <property type="match status" value="1"/>
</dbReference>
<evidence type="ECO:0000313" key="7">
    <source>
        <dbReference type="Proteomes" id="UP000299084"/>
    </source>
</evidence>
<evidence type="ECO:0000256" key="3">
    <source>
        <dbReference type="ARBA" id="ARBA00022989"/>
    </source>
</evidence>
<name>A0A5N4CMC3_CAMDR</name>
<dbReference type="GO" id="GO:0008332">
    <property type="term" value="F:low voltage-gated calcium channel activity"/>
    <property type="evidence" value="ECO:0007669"/>
    <property type="project" value="TreeGrafter"/>
</dbReference>
<dbReference type="InterPro" id="IPR043203">
    <property type="entry name" value="VGCC_Ca_Na"/>
</dbReference>
<protein>
    <submittedName>
        <fullName evidence="6">Voltage-dependent P/Q-type calcium channel subunit alpha-1A</fullName>
    </submittedName>
</protein>